<feature type="domain" description="PNPLA" evidence="4">
    <location>
        <begin position="16"/>
        <end position="163"/>
    </location>
</feature>
<accession>A0ABQ0FNI2</accession>
<evidence type="ECO:0000313" key="6">
    <source>
        <dbReference type="Proteomes" id="UP001623349"/>
    </source>
</evidence>
<gene>
    <name evidence="5" type="ORF">APTSU1_001604200</name>
</gene>
<feature type="compositionally biased region" description="Polar residues" evidence="3">
    <location>
        <begin position="341"/>
        <end position="354"/>
    </location>
</feature>
<name>A0ABQ0FNI2_APOSI</name>
<feature type="active site" description="Proton acceptor" evidence="2">
    <location>
        <position position="150"/>
    </location>
</feature>
<feature type="compositionally biased region" description="Pro residues" evidence="3">
    <location>
        <begin position="419"/>
        <end position="432"/>
    </location>
</feature>
<feature type="compositionally biased region" description="Basic and acidic residues" evidence="3">
    <location>
        <begin position="515"/>
        <end position="528"/>
    </location>
</feature>
<dbReference type="Gene3D" id="3.40.1090.10">
    <property type="entry name" value="Cytosolic phospholipase A2 catalytic domain"/>
    <property type="match status" value="1"/>
</dbReference>
<dbReference type="InterPro" id="IPR033562">
    <property type="entry name" value="PLPL"/>
</dbReference>
<organism evidence="5 6">
    <name type="scientific">Apodemus speciosus</name>
    <name type="common">Large Japanese field mouse</name>
    <dbReference type="NCBI Taxonomy" id="105296"/>
    <lineage>
        <taxon>Eukaryota</taxon>
        <taxon>Metazoa</taxon>
        <taxon>Chordata</taxon>
        <taxon>Craniata</taxon>
        <taxon>Vertebrata</taxon>
        <taxon>Euteleostomi</taxon>
        <taxon>Mammalia</taxon>
        <taxon>Eutheria</taxon>
        <taxon>Euarchontoglires</taxon>
        <taxon>Glires</taxon>
        <taxon>Rodentia</taxon>
        <taxon>Myomorpha</taxon>
        <taxon>Muroidea</taxon>
        <taxon>Muridae</taxon>
        <taxon>Murinae</taxon>
        <taxon>Apodemus</taxon>
    </lineage>
</organism>
<feature type="active site" description="Nucleophile" evidence="2">
    <location>
        <position position="53"/>
    </location>
</feature>
<evidence type="ECO:0000256" key="1">
    <source>
        <dbReference type="ARBA" id="ARBA00023098"/>
    </source>
</evidence>
<reference evidence="5 6" key="1">
    <citation type="submission" date="2024-08" db="EMBL/GenBank/DDBJ databases">
        <title>The draft genome of Apodemus speciosus.</title>
        <authorList>
            <person name="Nabeshima K."/>
            <person name="Suzuki S."/>
            <person name="Onuma M."/>
        </authorList>
    </citation>
    <scope>NUCLEOTIDE SEQUENCE [LARGE SCALE GENOMIC DNA]</scope>
    <source>
        <strain evidence="5">IB14-021</strain>
    </source>
</reference>
<dbReference type="InterPro" id="IPR002641">
    <property type="entry name" value="PNPLA_dom"/>
</dbReference>
<feature type="compositionally biased region" description="Low complexity" evidence="3">
    <location>
        <begin position="390"/>
        <end position="402"/>
    </location>
</feature>
<keyword evidence="6" id="KW-1185">Reference proteome</keyword>
<feature type="short sequence motif" description="GXSXG" evidence="2">
    <location>
        <begin position="51"/>
        <end position="55"/>
    </location>
</feature>
<comment type="caution">
    <text evidence="2">Lacks conserved residue(s) required for the propagation of feature annotation.</text>
</comment>
<dbReference type="PROSITE" id="PS51635">
    <property type="entry name" value="PNPLA"/>
    <property type="match status" value="1"/>
</dbReference>
<evidence type="ECO:0000256" key="2">
    <source>
        <dbReference type="PROSITE-ProRule" id="PRU01161"/>
    </source>
</evidence>
<evidence type="ECO:0000259" key="4">
    <source>
        <dbReference type="PROSITE" id="PS51635"/>
    </source>
</evidence>
<dbReference type="Pfam" id="PF01734">
    <property type="entry name" value="Patatin"/>
    <property type="match status" value="1"/>
</dbReference>
<keyword evidence="1 2" id="KW-0443">Lipid metabolism</keyword>
<keyword evidence="2" id="KW-0378">Hydrolase</keyword>
<feature type="compositionally biased region" description="Polar residues" evidence="3">
    <location>
        <begin position="273"/>
        <end position="294"/>
    </location>
</feature>
<feature type="region of interest" description="Disordered" evidence="3">
    <location>
        <begin position="264"/>
        <end position="540"/>
    </location>
</feature>
<dbReference type="InterPro" id="IPR016035">
    <property type="entry name" value="Acyl_Trfase/lysoPLipase"/>
</dbReference>
<dbReference type="PANTHER" id="PTHR12406">
    <property type="entry name" value="CALCIUM-INDEPENDENT PHOSPHOLIPASE A2 IPLA2 -RELATED"/>
    <property type="match status" value="1"/>
</dbReference>
<evidence type="ECO:0000313" key="5">
    <source>
        <dbReference type="EMBL" id="GAB1300804.1"/>
    </source>
</evidence>
<evidence type="ECO:0000256" key="3">
    <source>
        <dbReference type="SAM" id="MobiDB-lite"/>
    </source>
</evidence>
<sequence length="601" mass="65083">MDEQVFKGDPDTPHSISFSGSGFLSYYQAGAVDALRDLAPRMLDTAHRFAGTSAGAVIAALVVCGIEMEEYLRVLNKGLAEVKKFFLGPLSPSCKMVQMMRRFLYDVLPEDSYKFATGRLHVSLTRVTDGENVVVSEYRSKEELIERYIDGGFTSMQPCAFWTDSITISTFSSQQDICPRDCPAIFHDFRMFNFSFQFSLENITRMTHALFPPDLVDPAGILLSWIDDAVSYLRRLNASYLDSPSRRVLFPRVEVYCQIEVALGHEPPPPSLQRPSAQRRSPEDASQTHVQGSPNEERRDSHSPAAPSGQTPESGCKGCVESPESPQVSTSKQPSAPPTGPSASCPTNLQTPNLEQGVKGDPHLDADDGSTNSLPPGLLPAADSHGSKAGSSVPVGSPESPGLLLRSPQGATAARATPGLPPLSPSPPPARPPVEDLGPEPPTATGSPGSRLMGSATPGTGKEAPHKPLAESPADSNTAKNMFKRKQKTNATRECFLRNPRSKKPSSKLQLFGEWADRTPKLEHERSKRPGSSRDQWCHPALQDVYSPKSGFPEGSPASSLAALPPFCSGWTERHQHTPLTVHPRGGTHFCFCPLQGKHTS</sequence>
<feature type="compositionally biased region" description="Polar residues" evidence="3">
    <location>
        <begin position="324"/>
        <end position="334"/>
    </location>
</feature>
<keyword evidence="2" id="KW-0442">Lipid degradation</keyword>
<proteinExistence type="predicted"/>
<dbReference type="PANTHER" id="PTHR12406:SF23">
    <property type="entry name" value="OMEGA-HYDROXYCERAMIDE TRANSACYLASE"/>
    <property type="match status" value="1"/>
</dbReference>
<dbReference type="SUPFAM" id="SSF52151">
    <property type="entry name" value="FabD/lysophospholipase-like"/>
    <property type="match status" value="1"/>
</dbReference>
<dbReference type="Proteomes" id="UP001623349">
    <property type="component" value="Unassembled WGS sequence"/>
</dbReference>
<feature type="short sequence motif" description="DGA/G" evidence="2">
    <location>
        <begin position="150"/>
        <end position="152"/>
    </location>
</feature>
<comment type="caution">
    <text evidence="5">The sequence shown here is derived from an EMBL/GenBank/DDBJ whole genome shotgun (WGS) entry which is preliminary data.</text>
</comment>
<dbReference type="EMBL" id="BAAFST010000017">
    <property type="protein sequence ID" value="GAB1300804.1"/>
    <property type="molecule type" value="Genomic_DNA"/>
</dbReference>
<protein>
    <submittedName>
        <fullName evidence="5">Omega-hydroxyceramide transacylase</fullName>
    </submittedName>
</protein>